<evidence type="ECO:0000313" key="3">
    <source>
        <dbReference type="EMBL" id="KAI5618204.1"/>
    </source>
</evidence>
<evidence type="ECO:0000259" key="2">
    <source>
        <dbReference type="PROSITE" id="PS50041"/>
    </source>
</evidence>
<gene>
    <name evidence="3" type="ORF">C0J50_22186</name>
</gene>
<dbReference type="AlphaFoldDB" id="A0AAD5AM09"/>
<dbReference type="PANTHER" id="PTHR45710:SF29">
    <property type="entry name" value="C-TYPE LECTIN DOMAIN FAMILY 9 MEMBER A-LIKE ISOFORM X1"/>
    <property type="match status" value="1"/>
</dbReference>
<dbReference type="InterPro" id="IPR016187">
    <property type="entry name" value="CTDL_fold"/>
</dbReference>
<evidence type="ECO:0000313" key="4">
    <source>
        <dbReference type="Proteomes" id="UP001205998"/>
    </source>
</evidence>
<dbReference type="GO" id="GO:0005886">
    <property type="term" value="C:plasma membrane"/>
    <property type="evidence" value="ECO:0007669"/>
    <property type="project" value="UniProtKB-SubCell"/>
</dbReference>
<comment type="subcellular location">
    <subcellularLocation>
        <location evidence="1">Cell membrane</location>
        <topology evidence="1">Single-pass type II membrane protein</topology>
    </subcellularLocation>
</comment>
<name>A0AAD5AM09_SILAS</name>
<feature type="domain" description="C-type lectin" evidence="2">
    <location>
        <begin position="67"/>
        <end position="185"/>
    </location>
</feature>
<dbReference type="Gene3D" id="3.10.100.10">
    <property type="entry name" value="Mannose-Binding Protein A, subunit A"/>
    <property type="match status" value="1"/>
</dbReference>
<dbReference type="PROSITE" id="PS50041">
    <property type="entry name" value="C_TYPE_LECTIN_2"/>
    <property type="match status" value="1"/>
</dbReference>
<organism evidence="3 4">
    <name type="scientific">Silurus asotus</name>
    <name type="common">Amur catfish</name>
    <name type="synonym">Parasilurus asotus</name>
    <dbReference type="NCBI Taxonomy" id="30991"/>
    <lineage>
        <taxon>Eukaryota</taxon>
        <taxon>Metazoa</taxon>
        <taxon>Chordata</taxon>
        <taxon>Craniata</taxon>
        <taxon>Vertebrata</taxon>
        <taxon>Euteleostomi</taxon>
        <taxon>Actinopterygii</taxon>
        <taxon>Neopterygii</taxon>
        <taxon>Teleostei</taxon>
        <taxon>Ostariophysi</taxon>
        <taxon>Siluriformes</taxon>
        <taxon>Siluridae</taxon>
        <taxon>Silurus</taxon>
    </lineage>
</organism>
<protein>
    <submittedName>
        <fullName evidence="3">C-type lectin domain family 9 member A-like isoform X1</fullName>
    </submittedName>
</protein>
<dbReference type="Proteomes" id="UP001205998">
    <property type="component" value="Unassembled WGS sequence"/>
</dbReference>
<dbReference type="InterPro" id="IPR016186">
    <property type="entry name" value="C-type_lectin-like/link_sf"/>
</dbReference>
<dbReference type="EMBL" id="MU551696">
    <property type="protein sequence ID" value="KAI5618204.1"/>
    <property type="molecule type" value="Genomic_DNA"/>
</dbReference>
<sequence>MAHRILLSEKAVLETEKGELLVQRDQFKNSWRQLITGFSTSFPVGKYCTLTNEEVYCSACMKYWYQNGSSCYLFKTQSWLTWTKSQEYCSEIGGYLVVIDSQEKQEYISQHINDYYDTYRGFWIGLAKKENMWIWSTGAEVQSNGSWTKPPGNSQAGCVLLNPNKDNLNKWDVKECSMLNRYICEMKAMVWPSQM</sequence>
<dbReference type="SMART" id="SM00034">
    <property type="entry name" value="CLECT"/>
    <property type="match status" value="1"/>
</dbReference>
<keyword evidence="4" id="KW-1185">Reference proteome</keyword>
<dbReference type="InterPro" id="IPR001304">
    <property type="entry name" value="C-type_lectin-like"/>
</dbReference>
<dbReference type="CDD" id="cd00037">
    <property type="entry name" value="CLECT"/>
    <property type="match status" value="1"/>
</dbReference>
<comment type="caution">
    <text evidence="3">The sequence shown here is derived from an EMBL/GenBank/DDBJ whole genome shotgun (WGS) entry which is preliminary data.</text>
</comment>
<evidence type="ECO:0000256" key="1">
    <source>
        <dbReference type="ARBA" id="ARBA00004401"/>
    </source>
</evidence>
<accession>A0AAD5AM09</accession>
<dbReference type="Pfam" id="PF00059">
    <property type="entry name" value="Lectin_C"/>
    <property type="match status" value="1"/>
</dbReference>
<dbReference type="InterPro" id="IPR050828">
    <property type="entry name" value="C-type_lectin/matrix_domain"/>
</dbReference>
<dbReference type="PANTHER" id="PTHR45710">
    <property type="entry name" value="C-TYPE LECTIN DOMAIN-CONTAINING PROTEIN 180"/>
    <property type="match status" value="1"/>
</dbReference>
<reference evidence="3" key="1">
    <citation type="submission" date="2018-07" db="EMBL/GenBank/DDBJ databases">
        <title>Comparative genomics of catfishes provides insights into carnivory and benthic adaptation.</title>
        <authorList>
            <person name="Zhang Y."/>
            <person name="Wang D."/>
            <person name="Peng Z."/>
            <person name="Zheng S."/>
            <person name="Shao F."/>
            <person name="Tao W."/>
        </authorList>
    </citation>
    <scope>NUCLEOTIDE SEQUENCE</scope>
    <source>
        <strain evidence="3">Chongqing</strain>
    </source>
</reference>
<proteinExistence type="predicted"/>
<dbReference type="SUPFAM" id="SSF56436">
    <property type="entry name" value="C-type lectin-like"/>
    <property type="match status" value="1"/>
</dbReference>